<keyword evidence="4 10" id="KW-0347">Helicase</keyword>
<evidence type="ECO:0000259" key="13">
    <source>
        <dbReference type="PROSITE" id="PS51192"/>
    </source>
</evidence>
<evidence type="ECO:0000256" key="5">
    <source>
        <dbReference type="ARBA" id="ARBA00022840"/>
    </source>
</evidence>
<sequence>MESELARKKKQKKQLKLLKKNKLQSPQHEEPESPAQSFIKSGKNVLKRTIIPEDGPPKKKKKKNKNKVSLLDSDLGDSIETLNDTPKVKKGKKVKKNKDKTGPSDTENNDSGEDINVSTDTLNEQSQDKVQGPNKTLGILSNCTFDSLKDIVCENTLKAVADMGFSNLTGIQVKSIPHLLEGKDLVGSAKTGSGKTLAFLIPAIELIYKLKYMPRNGTGVIIISPTRELSMQTFGVLKELMKYHYHTYGLVMGGASRNTEAEKLSKGINILVATPGRLLDHLQNTPDFLYKNLQCLIIDEADRILDIGFEEDLKQIIKILPKKRQTMLFSATQSDKTEALTKLALKKEPIYVGVDDTKLEATVSGLEQGYIVCPSEKRLLVLFTFLKKNSKKKIMVFFSSCMSVKYHHELFNYVDIPVKCIHGRQKQSKRTETFFEFCNATSGTLLCTDVAARGLDIPDVDWIVQYDPPDDPKEYIHRVGRTARGEGSSGHALLILRPEELGFLRYLKQAKVTLNEFVFSWNKIADIQLQLENLISKNYFLNLSAKEGFKSYVRAYHSHHLKTIFDISTLDVAKVAVSFGFKTPPAVDLSFSAGKRPEKRKGGGGFGFYKNMNSMSEKEARKNVIYRQPKKKNGPFDKKFTR</sequence>
<dbReference type="SUPFAM" id="SSF52540">
    <property type="entry name" value="P-loop containing nucleoside triphosphate hydrolases"/>
    <property type="match status" value="1"/>
</dbReference>
<dbReference type="Pfam" id="PF00270">
    <property type="entry name" value="DEAD"/>
    <property type="match status" value="1"/>
</dbReference>
<protein>
    <recommendedName>
        <fullName evidence="11">ATP-dependent RNA helicase</fullName>
        <ecNumber evidence="11">3.6.4.13</ecNumber>
    </recommendedName>
</protein>
<dbReference type="GO" id="GO:0016787">
    <property type="term" value="F:hydrolase activity"/>
    <property type="evidence" value="ECO:0007669"/>
    <property type="project" value="UniProtKB-KW"/>
</dbReference>
<organism evidence="15 16">
    <name type="scientific">Sitophilus oryzae</name>
    <name type="common">Rice weevil</name>
    <name type="synonym">Curculio oryzae</name>
    <dbReference type="NCBI Taxonomy" id="7048"/>
    <lineage>
        <taxon>Eukaryota</taxon>
        <taxon>Metazoa</taxon>
        <taxon>Ecdysozoa</taxon>
        <taxon>Arthropoda</taxon>
        <taxon>Hexapoda</taxon>
        <taxon>Insecta</taxon>
        <taxon>Pterygota</taxon>
        <taxon>Neoptera</taxon>
        <taxon>Endopterygota</taxon>
        <taxon>Coleoptera</taxon>
        <taxon>Polyphaga</taxon>
        <taxon>Cucujiformia</taxon>
        <taxon>Curculionidae</taxon>
        <taxon>Dryophthorinae</taxon>
        <taxon>Sitophilus</taxon>
    </lineage>
</organism>
<dbReference type="InParanoid" id="A0A6J2X934"/>
<dbReference type="InterPro" id="IPR025313">
    <property type="entry name" value="SPB4-like_CTE"/>
</dbReference>
<proteinExistence type="inferred from homology"/>
<keyword evidence="5 10" id="KW-0067">ATP-binding</keyword>
<evidence type="ECO:0000313" key="15">
    <source>
        <dbReference type="Proteomes" id="UP000504635"/>
    </source>
</evidence>
<dbReference type="SMART" id="SM01178">
    <property type="entry name" value="DUF4217"/>
    <property type="match status" value="1"/>
</dbReference>
<dbReference type="SMART" id="SM00487">
    <property type="entry name" value="DEXDc"/>
    <property type="match status" value="1"/>
</dbReference>
<dbReference type="PROSITE" id="PS51194">
    <property type="entry name" value="HELICASE_CTER"/>
    <property type="match status" value="1"/>
</dbReference>
<evidence type="ECO:0000256" key="6">
    <source>
        <dbReference type="ARBA" id="ARBA00022884"/>
    </source>
</evidence>
<comment type="domain">
    <text evidence="11">The Q motif is unique to and characteristic of the DEAD box family of RNA helicases and controls ATP binding and hydrolysis.</text>
</comment>
<dbReference type="InterPro" id="IPR027417">
    <property type="entry name" value="P-loop_NTPase"/>
</dbReference>
<dbReference type="FunFam" id="3.40.50.300:FF:000460">
    <property type="entry name" value="RNA helicase"/>
    <property type="match status" value="1"/>
</dbReference>
<dbReference type="Gene3D" id="3.40.50.300">
    <property type="entry name" value="P-loop containing nucleotide triphosphate hydrolases"/>
    <property type="match status" value="2"/>
</dbReference>
<dbReference type="OrthoDB" id="10259640at2759"/>
<evidence type="ECO:0000259" key="14">
    <source>
        <dbReference type="PROSITE" id="PS51194"/>
    </source>
</evidence>
<comment type="function">
    <text evidence="11">RNA helicase.</text>
</comment>
<evidence type="ECO:0000256" key="7">
    <source>
        <dbReference type="ARBA" id="ARBA00023242"/>
    </source>
</evidence>
<accession>A0A6J2X934</accession>
<dbReference type="GO" id="GO:0005524">
    <property type="term" value="F:ATP binding"/>
    <property type="evidence" value="ECO:0007669"/>
    <property type="project" value="UniProtKB-UniRule"/>
</dbReference>
<comment type="similarity">
    <text evidence="8">Belongs to the DEAD box helicase family. DDX18/HAS1 subfamily.</text>
</comment>
<dbReference type="InterPro" id="IPR001650">
    <property type="entry name" value="Helicase_C-like"/>
</dbReference>
<feature type="domain" description="Helicase ATP-binding" evidence="13">
    <location>
        <begin position="176"/>
        <end position="351"/>
    </location>
</feature>
<evidence type="ECO:0000313" key="16">
    <source>
        <dbReference type="RefSeq" id="XP_030747722.1"/>
    </source>
</evidence>
<evidence type="ECO:0000256" key="2">
    <source>
        <dbReference type="ARBA" id="ARBA00022741"/>
    </source>
</evidence>
<dbReference type="EC" id="3.6.4.13" evidence="11"/>
<name>A0A6J2X934_SITOR</name>
<dbReference type="PROSITE" id="PS51192">
    <property type="entry name" value="HELICASE_ATP_BIND_1"/>
    <property type="match status" value="1"/>
</dbReference>
<dbReference type="InterPro" id="IPR014001">
    <property type="entry name" value="Helicase_ATP-bd"/>
</dbReference>
<dbReference type="SMART" id="SM00490">
    <property type="entry name" value="HELICc"/>
    <property type="match status" value="1"/>
</dbReference>
<comment type="catalytic activity">
    <reaction evidence="9 11">
        <text>ATP + H2O = ADP + phosphate + H(+)</text>
        <dbReference type="Rhea" id="RHEA:13065"/>
        <dbReference type="ChEBI" id="CHEBI:15377"/>
        <dbReference type="ChEBI" id="CHEBI:15378"/>
        <dbReference type="ChEBI" id="CHEBI:30616"/>
        <dbReference type="ChEBI" id="CHEBI:43474"/>
        <dbReference type="ChEBI" id="CHEBI:456216"/>
        <dbReference type="EC" id="3.6.4.13"/>
    </reaction>
</comment>
<dbReference type="GO" id="GO:0003723">
    <property type="term" value="F:RNA binding"/>
    <property type="evidence" value="ECO:0007669"/>
    <property type="project" value="UniProtKB-UniRule"/>
</dbReference>
<dbReference type="GO" id="GO:0005730">
    <property type="term" value="C:nucleolus"/>
    <property type="evidence" value="ECO:0007669"/>
    <property type="project" value="UniProtKB-SubCell"/>
</dbReference>
<dbReference type="FunCoup" id="A0A6J2X934">
    <property type="interactions" value="1897"/>
</dbReference>
<dbReference type="InterPro" id="IPR000629">
    <property type="entry name" value="RNA-helicase_DEAD-box_CS"/>
</dbReference>
<evidence type="ECO:0000256" key="1">
    <source>
        <dbReference type="ARBA" id="ARBA00004604"/>
    </source>
</evidence>
<reference evidence="16" key="1">
    <citation type="submission" date="2025-08" db="UniProtKB">
        <authorList>
            <consortium name="RefSeq"/>
        </authorList>
    </citation>
    <scope>IDENTIFICATION</scope>
    <source>
        <tissue evidence="16">Gonads</tissue>
    </source>
</reference>
<dbReference type="AlphaFoldDB" id="A0A6J2X934"/>
<keyword evidence="15" id="KW-1185">Reference proteome</keyword>
<feature type="compositionally biased region" description="Basic residues" evidence="12">
    <location>
        <begin position="7"/>
        <end position="22"/>
    </location>
</feature>
<evidence type="ECO:0000256" key="11">
    <source>
        <dbReference type="RuleBase" id="RU365068"/>
    </source>
</evidence>
<feature type="region of interest" description="Disordered" evidence="12">
    <location>
        <begin position="1"/>
        <end position="133"/>
    </location>
</feature>
<comment type="subcellular location">
    <subcellularLocation>
        <location evidence="1">Nucleus</location>
        <location evidence="1">Nucleolus</location>
    </subcellularLocation>
</comment>
<evidence type="ECO:0000256" key="3">
    <source>
        <dbReference type="ARBA" id="ARBA00022801"/>
    </source>
</evidence>
<dbReference type="GeneID" id="115876173"/>
<keyword evidence="3 10" id="KW-0378">Hydrolase</keyword>
<dbReference type="PROSITE" id="PS00039">
    <property type="entry name" value="DEAD_ATP_HELICASE"/>
    <property type="match status" value="1"/>
</dbReference>
<feature type="compositionally biased region" description="Basic residues" evidence="12">
    <location>
        <begin position="88"/>
        <end position="98"/>
    </location>
</feature>
<keyword evidence="2 10" id="KW-0547">Nucleotide-binding</keyword>
<dbReference type="InterPro" id="IPR011545">
    <property type="entry name" value="DEAD/DEAH_box_helicase_dom"/>
</dbReference>
<dbReference type="GO" id="GO:0003724">
    <property type="term" value="F:RNA helicase activity"/>
    <property type="evidence" value="ECO:0007669"/>
    <property type="project" value="UniProtKB-EC"/>
</dbReference>
<dbReference type="CDD" id="cd18787">
    <property type="entry name" value="SF2_C_DEAD"/>
    <property type="match status" value="1"/>
</dbReference>
<evidence type="ECO:0000256" key="10">
    <source>
        <dbReference type="RuleBase" id="RU000492"/>
    </source>
</evidence>
<gene>
    <name evidence="16" type="primary">LOC115876173</name>
</gene>
<dbReference type="RefSeq" id="XP_030747722.1">
    <property type="nucleotide sequence ID" value="XM_030891862.1"/>
</dbReference>
<dbReference type="KEGG" id="soy:115876173"/>
<feature type="compositionally biased region" description="Polar residues" evidence="12">
    <location>
        <begin position="116"/>
        <end position="129"/>
    </location>
</feature>
<dbReference type="Proteomes" id="UP000504635">
    <property type="component" value="Unplaced"/>
</dbReference>
<evidence type="ECO:0000256" key="8">
    <source>
        <dbReference type="ARBA" id="ARBA00024357"/>
    </source>
</evidence>
<keyword evidence="7" id="KW-0539">Nucleus</keyword>
<dbReference type="PANTHER" id="PTHR24031">
    <property type="entry name" value="RNA HELICASE"/>
    <property type="match status" value="1"/>
</dbReference>
<dbReference type="Pfam" id="PF13959">
    <property type="entry name" value="CTE_SPB4"/>
    <property type="match status" value="1"/>
</dbReference>
<dbReference type="FunFam" id="3.40.50.300:FF:000379">
    <property type="entry name" value="RNA helicase"/>
    <property type="match status" value="1"/>
</dbReference>
<evidence type="ECO:0000256" key="12">
    <source>
        <dbReference type="SAM" id="MobiDB-lite"/>
    </source>
</evidence>
<keyword evidence="6 11" id="KW-0694">RNA-binding</keyword>
<dbReference type="CDD" id="cd17942">
    <property type="entry name" value="DEADc_DDX18"/>
    <property type="match status" value="1"/>
</dbReference>
<dbReference type="InterPro" id="IPR044773">
    <property type="entry name" value="DDX18/Has1_DEADc"/>
</dbReference>
<feature type="region of interest" description="Disordered" evidence="12">
    <location>
        <begin position="620"/>
        <end position="642"/>
    </location>
</feature>
<feature type="domain" description="Helicase C-terminal" evidence="14">
    <location>
        <begin position="365"/>
        <end position="535"/>
    </location>
</feature>
<dbReference type="Pfam" id="PF00271">
    <property type="entry name" value="Helicase_C"/>
    <property type="match status" value="1"/>
</dbReference>
<evidence type="ECO:0000256" key="9">
    <source>
        <dbReference type="ARBA" id="ARBA00047984"/>
    </source>
</evidence>
<evidence type="ECO:0000256" key="4">
    <source>
        <dbReference type="ARBA" id="ARBA00022806"/>
    </source>
</evidence>